<comment type="caution">
    <text evidence="1">The sequence shown here is derived from an EMBL/GenBank/DDBJ whole genome shotgun (WGS) entry which is preliminary data.</text>
</comment>
<protein>
    <submittedName>
        <fullName evidence="1">Uncharacterized protein</fullName>
    </submittedName>
</protein>
<dbReference type="EMBL" id="WJEC01000374">
    <property type="protein sequence ID" value="KAF7483348.1"/>
    <property type="molecule type" value="Genomic_DNA"/>
</dbReference>
<reference evidence="1" key="1">
    <citation type="submission" date="2020-08" db="EMBL/GenBank/DDBJ databases">
        <authorList>
            <person name="Shumante A."/>
            <person name="Zimin A.V."/>
            <person name="Puiu D."/>
            <person name="Salzberg S.L."/>
        </authorList>
    </citation>
    <scope>NUCLEOTIDE SEQUENCE</scope>
    <source>
        <strain evidence="1">WC2-LM</strain>
        <tissue evidence="1">Liver</tissue>
    </source>
</reference>
<evidence type="ECO:0000313" key="2">
    <source>
        <dbReference type="Proteomes" id="UP000662637"/>
    </source>
</evidence>
<accession>A0A834QSB8</accession>
<proteinExistence type="predicted"/>
<sequence length="107" mass="10978">MRVKDQRRAAASAPADAAAMVAALHSEVSSLGTASVTSDATSHATSRTCRFTVGVPVGLEETGVFLLRVLVALVLLMHLRVAPLHECIPGGLSASGSSIEILGLQSI</sequence>
<organism evidence="1 2">
    <name type="scientific">Marmota monax</name>
    <name type="common">Woodchuck</name>
    <dbReference type="NCBI Taxonomy" id="9995"/>
    <lineage>
        <taxon>Eukaryota</taxon>
        <taxon>Metazoa</taxon>
        <taxon>Chordata</taxon>
        <taxon>Craniata</taxon>
        <taxon>Vertebrata</taxon>
        <taxon>Euteleostomi</taxon>
        <taxon>Mammalia</taxon>
        <taxon>Eutheria</taxon>
        <taxon>Euarchontoglires</taxon>
        <taxon>Glires</taxon>
        <taxon>Rodentia</taxon>
        <taxon>Sciuromorpha</taxon>
        <taxon>Sciuridae</taxon>
        <taxon>Xerinae</taxon>
        <taxon>Marmotini</taxon>
        <taxon>Marmota</taxon>
    </lineage>
</organism>
<dbReference type="AlphaFoldDB" id="A0A834QSB8"/>
<gene>
    <name evidence="1" type="ORF">GHT09_005139</name>
</gene>
<name>A0A834QSB8_MARMO</name>
<dbReference type="Proteomes" id="UP000662637">
    <property type="component" value="Unassembled WGS sequence"/>
</dbReference>
<evidence type="ECO:0000313" key="1">
    <source>
        <dbReference type="EMBL" id="KAF7483348.1"/>
    </source>
</evidence>